<feature type="compositionally biased region" description="Low complexity" evidence="1">
    <location>
        <begin position="73"/>
        <end position="82"/>
    </location>
</feature>
<accession>A0AAV7XUV2</accession>
<evidence type="ECO:0000313" key="3">
    <source>
        <dbReference type="EMBL" id="KAJ1527535.1"/>
    </source>
</evidence>
<evidence type="ECO:0000259" key="2">
    <source>
        <dbReference type="Pfam" id="PF20700"/>
    </source>
</evidence>
<feature type="domain" description="Mutator-like transposase" evidence="2">
    <location>
        <begin position="93"/>
        <end position="205"/>
    </location>
</feature>
<proteinExistence type="predicted"/>
<dbReference type="EMBL" id="JAPTSV010000005">
    <property type="protein sequence ID" value="KAJ1527535.1"/>
    <property type="molecule type" value="Genomic_DNA"/>
</dbReference>
<dbReference type="AlphaFoldDB" id="A0AAV7XUV2"/>
<gene>
    <name evidence="3" type="ORF">ONE63_007504</name>
</gene>
<evidence type="ECO:0000313" key="4">
    <source>
        <dbReference type="Proteomes" id="UP001075354"/>
    </source>
</evidence>
<dbReference type="InterPro" id="IPR049012">
    <property type="entry name" value="Mutator_transp_dom"/>
</dbReference>
<evidence type="ECO:0000256" key="1">
    <source>
        <dbReference type="SAM" id="MobiDB-lite"/>
    </source>
</evidence>
<dbReference type="Proteomes" id="UP001075354">
    <property type="component" value="Chromosome 5"/>
</dbReference>
<reference evidence="3" key="1">
    <citation type="submission" date="2022-12" db="EMBL/GenBank/DDBJ databases">
        <title>Chromosome-level genome assembly of the bean flower thrips Megalurothrips usitatus.</title>
        <authorList>
            <person name="Ma L."/>
            <person name="Liu Q."/>
            <person name="Li H."/>
            <person name="Cai W."/>
        </authorList>
    </citation>
    <scope>NUCLEOTIDE SEQUENCE</scope>
    <source>
        <strain evidence="3">Cailab_2022a</strain>
    </source>
</reference>
<sequence>MPRGRPRKNHVDASPSNPEFDGVDASVSVDSQPAIDMAPAGRPSKNRIAVRRFGAASDQDYEQVMPGIPSTSQGRQQQPLQQPGGGYVLIHKSFWNDVCVKLACSSCGKRTVQMKTEKLSGLASKLIMYCTACGVVLSQVTSSPEDDEGDHVPKEEPDFEVNKKFVKFFVSEGKSFDDVVVFSKTLGIPVISKSMFEKYRDELVDKL</sequence>
<dbReference type="Pfam" id="PF20700">
    <property type="entry name" value="Mutator"/>
    <property type="match status" value="1"/>
</dbReference>
<feature type="region of interest" description="Disordered" evidence="1">
    <location>
        <begin position="59"/>
        <end position="83"/>
    </location>
</feature>
<keyword evidence="4" id="KW-1185">Reference proteome</keyword>
<protein>
    <recommendedName>
        <fullName evidence="2">Mutator-like transposase domain-containing protein</fullName>
    </recommendedName>
</protein>
<comment type="caution">
    <text evidence="3">The sequence shown here is derived from an EMBL/GenBank/DDBJ whole genome shotgun (WGS) entry which is preliminary data.</text>
</comment>
<organism evidence="3 4">
    <name type="scientific">Megalurothrips usitatus</name>
    <name type="common">bean blossom thrips</name>
    <dbReference type="NCBI Taxonomy" id="439358"/>
    <lineage>
        <taxon>Eukaryota</taxon>
        <taxon>Metazoa</taxon>
        <taxon>Ecdysozoa</taxon>
        <taxon>Arthropoda</taxon>
        <taxon>Hexapoda</taxon>
        <taxon>Insecta</taxon>
        <taxon>Pterygota</taxon>
        <taxon>Neoptera</taxon>
        <taxon>Paraneoptera</taxon>
        <taxon>Thysanoptera</taxon>
        <taxon>Terebrantia</taxon>
        <taxon>Thripoidea</taxon>
        <taxon>Thripidae</taxon>
        <taxon>Megalurothrips</taxon>
    </lineage>
</organism>
<name>A0AAV7XUV2_9NEOP</name>
<feature type="region of interest" description="Disordered" evidence="1">
    <location>
        <begin position="1"/>
        <end position="46"/>
    </location>
</feature>